<name>A0AB35HFD2_9FIRM</name>
<dbReference type="InterPro" id="IPR012340">
    <property type="entry name" value="NA-bd_OB-fold"/>
</dbReference>
<dbReference type="AlphaFoldDB" id="A0AB35HFD2"/>
<dbReference type="RefSeq" id="WP_227283864.1">
    <property type="nucleotide sequence ID" value="NZ_JAJDLA010000097.1"/>
</dbReference>
<dbReference type="InterPro" id="IPR022595">
    <property type="entry name" value="Enc34_ssDNA-bd"/>
</dbReference>
<dbReference type="SUPFAM" id="SSF50249">
    <property type="entry name" value="Nucleic acid-binding proteins"/>
    <property type="match status" value="1"/>
</dbReference>
<evidence type="ECO:0000313" key="2">
    <source>
        <dbReference type="Proteomes" id="UP001198010"/>
    </source>
</evidence>
<reference evidence="1" key="1">
    <citation type="submission" date="2021-10" db="EMBL/GenBank/DDBJ databases">
        <title>Collection of gut derived symbiotic bacterial strains cultured from healthy donors.</title>
        <authorList>
            <person name="Lin H."/>
            <person name="Littmann E."/>
            <person name="Kohout C."/>
            <person name="Pamer E.G."/>
        </authorList>
    </citation>
    <scope>NUCLEOTIDE SEQUENCE</scope>
    <source>
        <strain evidence="1">DFI.4.35</strain>
    </source>
</reference>
<protein>
    <submittedName>
        <fullName evidence="1">DUF2815 family protein</fullName>
    </submittedName>
</protein>
<accession>A0AB35HFD2</accession>
<feature type="non-terminal residue" evidence="1">
    <location>
        <position position="77"/>
    </location>
</feature>
<dbReference type="Gene3D" id="2.40.50.140">
    <property type="entry name" value="Nucleic acid-binding proteins"/>
    <property type="match status" value="1"/>
</dbReference>
<dbReference type="Proteomes" id="UP001198010">
    <property type="component" value="Unassembled WGS sequence"/>
</dbReference>
<organism evidence="1 2">
    <name type="scientific">Veillonella nakazawae</name>
    <dbReference type="NCBI Taxonomy" id="2682456"/>
    <lineage>
        <taxon>Bacteria</taxon>
        <taxon>Bacillati</taxon>
        <taxon>Bacillota</taxon>
        <taxon>Negativicutes</taxon>
        <taxon>Veillonellales</taxon>
        <taxon>Veillonellaceae</taxon>
        <taxon>Veillonella</taxon>
    </lineage>
</organism>
<comment type="caution">
    <text evidence="1">The sequence shown here is derived from an EMBL/GenBank/DDBJ whole genome shotgun (WGS) entry which is preliminary data.</text>
</comment>
<gene>
    <name evidence="1" type="ORF">LJD63_10000</name>
</gene>
<sequence length="77" mass="8431">MPYGNECKGHWVFTASCRTDYPPKVVDANLNPIIDPTEVYSGMYGRIAINFAPYNQNGKKGVGAYISTNVQKTGDGE</sequence>
<proteinExistence type="predicted"/>
<evidence type="ECO:0000313" key="1">
    <source>
        <dbReference type="EMBL" id="MCB8606581.1"/>
    </source>
</evidence>
<dbReference type="EMBL" id="JAJDLA010000097">
    <property type="protein sequence ID" value="MCB8606581.1"/>
    <property type="molecule type" value="Genomic_DNA"/>
</dbReference>
<dbReference type="Pfam" id="PF10991">
    <property type="entry name" value="Enc34_ssDNA-bd"/>
    <property type="match status" value="1"/>
</dbReference>